<dbReference type="OrthoDB" id="10489038at2759"/>
<evidence type="ECO:0000313" key="2">
    <source>
        <dbReference type="EMBL" id="OHF01511.1"/>
    </source>
</evidence>
<comment type="caution">
    <text evidence="2">The sequence shown here is derived from an EMBL/GenBank/DDBJ whole genome shotgun (WGS) entry which is preliminary data.</text>
</comment>
<feature type="chain" id="PRO_5009602960" evidence="1">
    <location>
        <begin position="20"/>
        <end position="158"/>
    </location>
</feature>
<evidence type="ECO:0000256" key="1">
    <source>
        <dbReference type="SAM" id="SignalP"/>
    </source>
</evidence>
<protein>
    <submittedName>
        <fullName evidence="2">Uncharacterized protein</fullName>
    </submittedName>
</protein>
<dbReference type="AlphaFoldDB" id="A0A1G4BJA7"/>
<feature type="signal peptide" evidence="1">
    <location>
        <begin position="1"/>
        <end position="19"/>
    </location>
</feature>
<evidence type="ECO:0000313" key="3">
    <source>
        <dbReference type="Proteomes" id="UP000176998"/>
    </source>
</evidence>
<dbReference type="Proteomes" id="UP000176998">
    <property type="component" value="Unassembled WGS sequence"/>
</dbReference>
<sequence>MRFHPAAALAILAATTSFAAPLSSSKASIDQANVEVQERNLQDLSSAAEDLNGLVKRLPDSGRYSFTFSTHLRGSKEELDGVDLFLTYSEGEIHVTVENGLDKEIVAYIEAFDFHNSSKSKDIMAKNVGAGKTVETTLKVNVDFELWARGKFSWRSNY</sequence>
<proteinExistence type="predicted"/>
<dbReference type="EMBL" id="MJBS01000019">
    <property type="protein sequence ID" value="OHF01511.1"/>
    <property type="molecule type" value="Genomic_DNA"/>
</dbReference>
<reference evidence="2 3" key="1">
    <citation type="submission" date="2016-09" db="EMBL/GenBank/DDBJ databases">
        <authorList>
            <person name="Capua I."/>
            <person name="De Benedictis P."/>
            <person name="Joannis T."/>
            <person name="Lombin L.H."/>
            <person name="Cattoli G."/>
        </authorList>
    </citation>
    <scope>NUCLEOTIDE SEQUENCE [LARGE SCALE GENOMIC DNA]</scope>
    <source>
        <strain evidence="2 3">IMI 309357</strain>
    </source>
</reference>
<keyword evidence="1" id="KW-0732">Signal</keyword>
<accession>A0A1G4BJA7</accession>
<dbReference type="RefSeq" id="XP_022478653.1">
    <property type="nucleotide sequence ID" value="XM_022614917.1"/>
</dbReference>
<keyword evidence="3" id="KW-1185">Reference proteome</keyword>
<dbReference type="GeneID" id="34556427"/>
<organism evidence="2 3">
    <name type="scientific">Colletotrichum orchidophilum</name>
    <dbReference type="NCBI Taxonomy" id="1209926"/>
    <lineage>
        <taxon>Eukaryota</taxon>
        <taxon>Fungi</taxon>
        <taxon>Dikarya</taxon>
        <taxon>Ascomycota</taxon>
        <taxon>Pezizomycotina</taxon>
        <taxon>Sordariomycetes</taxon>
        <taxon>Hypocreomycetidae</taxon>
        <taxon>Glomerellales</taxon>
        <taxon>Glomerellaceae</taxon>
        <taxon>Colletotrichum</taxon>
    </lineage>
</organism>
<name>A0A1G4BJA7_9PEZI</name>
<gene>
    <name evidence="2" type="ORF">CORC01_03267</name>
</gene>